<comment type="similarity">
    <text evidence="2">Belongs to the UPF0702 family.</text>
</comment>
<evidence type="ECO:0000256" key="7">
    <source>
        <dbReference type="SAM" id="Phobius"/>
    </source>
</evidence>
<evidence type="ECO:0000256" key="6">
    <source>
        <dbReference type="ARBA" id="ARBA00023136"/>
    </source>
</evidence>
<dbReference type="PANTHER" id="PTHR34582:SF6">
    <property type="entry name" value="UPF0702 TRANSMEMBRANE PROTEIN YCAP"/>
    <property type="match status" value="1"/>
</dbReference>
<feature type="transmembrane region" description="Helical" evidence="7">
    <location>
        <begin position="12"/>
        <end position="32"/>
    </location>
</feature>
<comment type="caution">
    <text evidence="9">The sequence shown here is derived from an EMBL/GenBank/DDBJ whole genome shotgun (WGS) entry which is preliminary data.</text>
</comment>
<evidence type="ECO:0000256" key="4">
    <source>
        <dbReference type="ARBA" id="ARBA00022692"/>
    </source>
</evidence>
<dbReference type="Proteomes" id="UP000479132">
    <property type="component" value="Unassembled WGS sequence"/>
</dbReference>
<organism evidence="9 10">
    <name type="scientific">Fodinibius halophilus</name>
    <dbReference type="NCBI Taxonomy" id="1736908"/>
    <lineage>
        <taxon>Bacteria</taxon>
        <taxon>Pseudomonadati</taxon>
        <taxon>Balneolota</taxon>
        <taxon>Balneolia</taxon>
        <taxon>Balneolales</taxon>
        <taxon>Balneolaceae</taxon>
        <taxon>Fodinibius</taxon>
    </lineage>
</organism>
<keyword evidence="4 7" id="KW-0812">Transmembrane</keyword>
<dbReference type="GO" id="GO:0005886">
    <property type="term" value="C:plasma membrane"/>
    <property type="evidence" value="ECO:0007669"/>
    <property type="project" value="UniProtKB-SubCell"/>
</dbReference>
<sequence length="178" mass="19651">MQLDYSWIGTTWSALFMVLLSTIGIYIILIVLTRMSGLRSFSKMSSFDFAITVAFGSIIASTVLAEDPPLLQAAAGLISLFGIQMIVSSLRGSSTVMSTLVDNEPILLMRGTEILDENLREAKVTHNDLRAKLREANVTKMTQIQAVVMESTGDIAVLHNDSKNHEIDDFLLKGVRDW</sequence>
<keyword evidence="6 7" id="KW-0472">Membrane</keyword>
<dbReference type="EMBL" id="JAALLS010000031">
    <property type="protein sequence ID" value="NGP90035.1"/>
    <property type="molecule type" value="Genomic_DNA"/>
</dbReference>
<name>A0A6M1T988_9BACT</name>
<evidence type="ECO:0000256" key="1">
    <source>
        <dbReference type="ARBA" id="ARBA00004651"/>
    </source>
</evidence>
<reference evidence="9 10" key="1">
    <citation type="submission" date="2020-02" db="EMBL/GenBank/DDBJ databases">
        <title>Aliifodinibius halophilus 2W32, complete genome.</title>
        <authorList>
            <person name="Li Y."/>
            <person name="Wu S."/>
        </authorList>
    </citation>
    <scope>NUCLEOTIDE SEQUENCE [LARGE SCALE GENOMIC DNA]</scope>
    <source>
        <strain evidence="9 10">2W32</strain>
    </source>
</reference>
<evidence type="ECO:0000313" key="9">
    <source>
        <dbReference type="EMBL" id="NGP90035.1"/>
    </source>
</evidence>
<dbReference type="InterPro" id="IPR023090">
    <property type="entry name" value="UPF0702_alpha/beta_dom_sf"/>
</dbReference>
<feature type="transmembrane region" description="Helical" evidence="7">
    <location>
        <begin position="70"/>
        <end position="90"/>
    </location>
</feature>
<gene>
    <name evidence="9" type="ORF">G3569_16885</name>
</gene>
<feature type="transmembrane region" description="Helical" evidence="7">
    <location>
        <begin position="44"/>
        <end position="64"/>
    </location>
</feature>
<evidence type="ECO:0000259" key="8">
    <source>
        <dbReference type="Pfam" id="PF04239"/>
    </source>
</evidence>
<dbReference type="InterPro" id="IPR007353">
    <property type="entry name" value="DUF421"/>
</dbReference>
<dbReference type="AlphaFoldDB" id="A0A6M1T988"/>
<evidence type="ECO:0000256" key="2">
    <source>
        <dbReference type="ARBA" id="ARBA00006448"/>
    </source>
</evidence>
<dbReference type="Gene3D" id="3.30.240.20">
    <property type="entry name" value="bsu07140 like domains"/>
    <property type="match status" value="1"/>
</dbReference>
<dbReference type="PANTHER" id="PTHR34582">
    <property type="entry name" value="UPF0702 TRANSMEMBRANE PROTEIN YCAP"/>
    <property type="match status" value="1"/>
</dbReference>
<evidence type="ECO:0000256" key="5">
    <source>
        <dbReference type="ARBA" id="ARBA00022989"/>
    </source>
</evidence>
<keyword evidence="5 7" id="KW-1133">Transmembrane helix</keyword>
<protein>
    <submittedName>
        <fullName evidence="9">DUF421 domain-containing protein</fullName>
    </submittedName>
</protein>
<evidence type="ECO:0000256" key="3">
    <source>
        <dbReference type="ARBA" id="ARBA00022475"/>
    </source>
</evidence>
<accession>A0A6M1T988</accession>
<comment type="subcellular location">
    <subcellularLocation>
        <location evidence="1">Cell membrane</location>
        <topology evidence="1">Multi-pass membrane protein</topology>
    </subcellularLocation>
</comment>
<dbReference type="Pfam" id="PF04239">
    <property type="entry name" value="DUF421"/>
    <property type="match status" value="1"/>
</dbReference>
<evidence type="ECO:0000313" key="10">
    <source>
        <dbReference type="Proteomes" id="UP000479132"/>
    </source>
</evidence>
<keyword evidence="3" id="KW-1003">Cell membrane</keyword>
<proteinExistence type="inferred from homology"/>
<dbReference type="RefSeq" id="WP_165271264.1">
    <property type="nucleotide sequence ID" value="NZ_JAALLS010000031.1"/>
</dbReference>
<feature type="domain" description="YetF C-terminal" evidence="8">
    <location>
        <begin position="96"/>
        <end position="166"/>
    </location>
</feature>
<keyword evidence="10" id="KW-1185">Reference proteome</keyword>